<evidence type="ECO:0000313" key="4">
    <source>
        <dbReference type="EMBL" id="KAK2600999.1"/>
    </source>
</evidence>
<dbReference type="InterPro" id="IPR045138">
    <property type="entry name" value="MeCP2/MBD4"/>
</dbReference>
<keyword evidence="2" id="KW-0539">Nucleus</keyword>
<feature type="region of interest" description="Disordered" evidence="3">
    <location>
        <begin position="905"/>
        <end position="987"/>
    </location>
</feature>
<evidence type="ECO:0008006" key="6">
    <source>
        <dbReference type="Google" id="ProtNLM"/>
    </source>
</evidence>
<feature type="compositionally biased region" description="Basic and acidic residues" evidence="3">
    <location>
        <begin position="160"/>
        <end position="170"/>
    </location>
</feature>
<feature type="compositionally biased region" description="Polar residues" evidence="3">
    <location>
        <begin position="422"/>
        <end position="435"/>
    </location>
</feature>
<name>A0AAD9VZD4_PHOAM</name>
<feature type="compositionally biased region" description="Pro residues" evidence="3">
    <location>
        <begin position="436"/>
        <end position="447"/>
    </location>
</feature>
<feature type="compositionally biased region" description="Polar residues" evidence="3">
    <location>
        <begin position="349"/>
        <end position="363"/>
    </location>
</feature>
<feature type="compositionally biased region" description="Low complexity" evidence="3">
    <location>
        <begin position="92"/>
        <end position="102"/>
    </location>
</feature>
<feature type="compositionally biased region" description="Polar residues" evidence="3">
    <location>
        <begin position="812"/>
        <end position="842"/>
    </location>
</feature>
<feature type="region of interest" description="Disordered" evidence="3">
    <location>
        <begin position="422"/>
        <end position="450"/>
    </location>
</feature>
<dbReference type="GO" id="GO:0003677">
    <property type="term" value="F:DNA binding"/>
    <property type="evidence" value="ECO:0007669"/>
    <property type="project" value="InterPro"/>
</dbReference>
<feature type="region of interest" description="Disordered" evidence="3">
    <location>
        <begin position="76"/>
        <end position="410"/>
    </location>
</feature>
<evidence type="ECO:0000256" key="3">
    <source>
        <dbReference type="SAM" id="MobiDB-lite"/>
    </source>
</evidence>
<feature type="compositionally biased region" description="Basic and acidic residues" evidence="3">
    <location>
        <begin position="203"/>
        <end position="214"/>
    </location>
</feature>
<feature type="compositionally biased region" description="Low complexity" evidence="3">
    <location>
        <begin position="385"/>
        <end position="396"/>
    </location>
</feature>
<comment type="subcellular location">
    <subcellularLocation>
        <location evidence="1">Nucleus</location>
    </subcellularLocation>
</comment>
<evidence type="ECO:0000313" key="5">
    <source>
        <dbReference type="Proteomes" id="UP001265746"/>
    </source>
</evidence>
<dbReference type="PANTHER" id="PTHR15074:SF5">
    <property type="entry name" value="5-METHYLCYTOSINE G_T MISMATCH-SPECIFIC DNA GLYCOSYLASE"/>
    <property type="match status" value="1"/>
</dbReference>
<feature type="compositionally biased region" description="Low complexity" evidence="3">
    <location>
        <begin position="1"/>
        <end position="18"/>
    </location>
</feature>
<feature type="region of interest" description="Disordered" evidence="3">
    <location>
        <begin position="767"/>
        <end position="800"/>
    </location>
</feature>
<dbReference type="Proteomes" id="UP001265746">
    <property type="component" value="Unassembled WGS sequence"/>
</dbReference>
<evidence type="ECO:0000256" key="1">
    <source>
        <dbReference type="ARBA" id="ARBA00004123"/>
    </source>
</evidence>
<dbReference type="AlphaFoldDB" id="A0AAD9VZD4"/>
<protein>
    <recommendedName>
        <fullName evidence="6">5-methylcytosine g t mismatch-specific dna</fullName>
    </recommendedName>
</protein>
<feature type="compositionally biased region" description="Basic and acidic residues" evidence="3">
    <location>
        <begin position="105"/>
        <end position="146"/>
    </location>
</feature>
<dbReference type="GO" id="GO:0005634">
    <property type="term" value="C:nucleus"/>
    <property type="evidence" value="ECO:0007669"/>
    <property type="project" value="UniProtKB-SubCell"/>
</dbReference>
<feature type="compositionally biased region" description="Basic and acidic residues" evidence="3">
    <location>
        <begin position="273"/>
        <end position="293"/>
    </location>
</feature>
<comment type="caution">
    <text evidence="4">The sequence shown here is derived from an EMBL/GenBank/DDBJ whole genome shotgun (WGS) entry which is preliminary data.</text>
</comment>
<proteinExistence type="predicted"/>
<dbReference type="EMBL" id="JAUJFL010000006">
    <property type="protein sequence ID" value="KAK2600999.1"/>
    <property type="molecule type" value="Genomic_DNA"/>
</dbReference>
<feature type="region of interest" description="Disordered" evidence="3">
    <location>
        <begin position="812"/>
        <end position="844"/>
    </location>
</feature>
<feature type="region of interest" description="Disordered" evidence="3">
    <location>
        <begin position="588"/>
        <end position="608"/>
    </location>
</feature>
<keyword evidence="5" id="KW-1185">Reference proteome</keyword>
<feature type="compositionally biased region" description="Acidic residues" evidence="3">
    <location>
        <begin position="939"/>
        <end position="948"/>
    </location>
</feature>
<feature type="region of interest" description="Disordered" evidence="3">
    <location>
        <begin position="1"/>
        <end position="31"/>
    </location>
</feature>
<organism evidence="4 5">
    <name type="scientific">Phomopsis amygdali</name>
    <name type="common">Fusicoccum amygdali</name>
    <dbReference type="NCBI Taxonomy" id="1214568"/>
    <lineage>
        <taxon>Eukaryota</taxon>
        <taxon>Fungi</taxon>
        <taxon>Dikarya</taxon>
        <taxon>Ascomycota</taxon>
        <taxon>Pezizomycotina</taxon>
        <taxon>Sordariomycetes</taxon>
        <taxon>Sordariomycetidae</taxon>
        <taxon>Diaporthales</taxon>
        <taxon>Diaporthaceae</taxon>
        <taxon>Diaporthe</taxon>
    </lineage>
</organism>
<sequence>MVKSPHLTLPHLSSSAPAQISRPRRGSSWELSRETPGLRFLLTTRIGPRYVKVHSRLVTPLLDYYHDTFGLAVKLHTSPAPTPRPKPKPRNNHPAAATASPSHHPRWERETMSSRDRDVDVDDVPREKRSSRTKGDRERIRDKDRSYVSQSGSARRHKLRDASSKSRIEEPLDENSSMTDLVPELNRSRDRVHIPYPTFSKAHSKESVGSKDDLSTSSAAAPGTGTDPLTPETTDLGAGEDIKRSKSADFGSKRKLSRKTSRPPSPPDTNLSSEKKRTTGSVRLKDTGEDRPRSRTSHVSRSTSKTDETSKVSRKSKSSSQATFVKSPDFKAPYAETDTAGSERGPRSAATSVTTKRSVSGNTLRPPGPDPIDVIDDSPESAQESSSPKTPTNTTPQFPPPPMFHDDKHGIPYHMRFERPQQAPTPATDVSNAQNPHPPPPPPPPPLNIQEAPRVDYLMQNGGLANVVPKNFLAVLPRQNGTRPSNPPLRGAETLFAPFFNLLDQYQDVLTNRGSIAVATGHRTVARRLLDRLEDVFNRDLPDEGCSCIMCERDAERHRGLGWGEVLERVSGRVEIPSWPPFDIGTLGVKAPEDTPSEPPRPSSPVKIDPDIAEEFREHYLRQSKKVKAAVDRWLTNCAEAPAPPPQDVDDETLTFAILTALDHEDRPYFNALLTGARELQPALRAPTPLRKPRADLVIKSGLALQRLYRLPQAPRDAETVCYLVKHPQMHDLLSTICDINPPEWEILISGRFDGFLWSGADADDDDAVTPTAGPSRGATPNFFPQRGPPSRGATMSPNNIARFTPALGIGTRNTTPFSRGTTPASFVSGASSAYPNRQAVSNDEESEIAVLAELEREIYVGMEALEDAFETLHQRAELVRTALRQRGAGLSMSLQQRRGYGLASDANGGIQVLPQSGGSVPGMDRPQWADTESLASESTDDWGIDADWELRPDDSASNISSSRQRRPKRRDERRSTPAPIREEDET</sequence>
<accession>A0AAD9VZD4</accession>
<gene>
    <name evidence="4" type="ORF">N8I77_010483</name>
</gene>
<dbReference type="PANTHER" id="PTHR15074">
    <property type="entry name" value="METHYL-CPG-BINDING PROTEIN"/>
    <property type="match status" value="1"/>
</dbReference>
<evidence type="ECO:0000256" key="2">
    <source>
        <dbReference type="ARBA" id="ARBA00023242"/>
    </source>
</evidence>
<reference evidence="4" key="1">
    <citation type="submission" date="2023-06" db="EMBL/GenBank/DDBJ databases">
        <authorList>
            <person name="Noh H."/>
        </authorList>
    </citation>
    <scope>NUCLEOTIDE SEQUENCE</scope>
    <source>
        <strain evidence="4">DUCC20226</strain>
    </source>
</reference>